<organism evidence="1 2">
    <name type="scientific">Clarias magur</name>
    <name type="common">Asian catfish</name>
    <name type="synonym">Macropteronotus magur</name>
    <dbReference type="NCBI Taxonomy" id="1594786"/>
    <lineage>
        <taxon>Eukaryota</taxon>
        <taxon>Metazoa</taxon>
        <taxon>Chordata</taxon>
        <taxon>Craniata</taxon>
        <taxon>Vertebrata</taxon>
        <taxon>Euteleostomi</taxon>
        <taxon>Actinopterygii</taxon>
        <taxon>Neopterygii</taxon>
        <taxon>Teleostei</taxon>
        <taxon>Ostariophysi</taxon>
        <taxon>Siluriformes</taxon>
        <taxon>Clariidae</taxon>
        <taxon>Clarias</taxon>
    </lineage>
</organism>
<sequence>VVQSLKKVNFSTSLGEQVWFDSAGAMPAKYDVVNWQRGFDGEVQFKVVGYYDASLPTGQQFVLNENNIVWAAETRE</sequence>
<dbReference type="SUPFAM" id="SSF53822">
    <property type="entry name" value="Periplasmic binding protein-like I"/>
    <property type="match status" value="1"/>
</dbReference>
<dbReference type="PANTHER" id="PTHR24061">
    <property type="entry name" value="CALCIUM-SENSING RECEPTOR-RELATED"/>
    <property type="match status" value="1"/>
</dbReference>
<gene>
    <name evidence="1" type="ORF">DAT39_018108</name>
</gene>
<dbReference type="OrthoDB" id="5984008at2759"/>
<dbReference type="AlphaFoldDB" id="A0A8J4U7A5"/>
<dbReference type="Gene3D" id="3.40.50.2300">
    <property type="match status" value="1"/>
</dbReference>
<dbReference type="GO" id="GO:0004930">
    <property type="term" value="F:G protein-coupled receptor activity"/>
    <property type="evidence" value="ECO:0007669"/>
    <property type="project" value="InterPro"/>
</dbReference>
<dbReference type="GO" id="GO:0005886">
    <property type="term" value="C:plasma membrane"/>
    <property type="evidence" value="ECO:0007669"/>
    <property type="project" value="TreeGrafter"/>
</dbReference>
<dbReference type="InterPro" id="IPR028082">
    <property type="entry name" value="Peripla_BP_I"/>
</dbReference>
<keyword evidence="2" id="KW-1185">Reference proteome</keyword>
<dbReference type="Proteomes" id="UP000727407">
    <property type="component" value="Unassembled WGS sequence"/>
</dbReference>
<comment type="caution">
    <text evidence="1">The sequence shown here is derived from an EMBL/GenBank/DDBJ whole genome shotgun (WGS) entry which is preliminary data.</text>
</comment>
<evidence type="ECO:0000313" key="2">
    <source>
        <dbReference type="Proteomes" id="UP000727407"/>
    </source>
</evidence>
<protein>
    <submittedName>
        <fullName evidence="1">Extracellular calcium-sensing receptor-like</fullName>
    </submittedName>
</protein>
<accession>A0A8J4U7A5</accession>
<name>A0A8J4U7A5_CLAMG</name>
<dbReference type="EMBL" id="QNUK01000521">
    <property type="protein sequence ID" value="KAF5892179.1"/>
    <property type="molecule type" value="Genomic_DNA"/>
</dbReference>
<feature type="non-terminal residue" evidence="1">
    <location>
        <position position="76"/>
    </location>
</feature>
<reference evidence="1" key="1">
    <citation type="submission" date="2020-07" db="EMBL/GenBank/DDBJ databases">
        <title>Clarias magur genome sequencing, assembly and annotation.</title>
        <authorList>
            <person name="Kushwaha B."/>
            <person name="Kumar R."/>
            <person name="Das P."/>
            <person name="Joshi C.G."/>
            <person name="Kumar D."/>
            <person name="Nagpure N.S."/>
            <person name="Pandey M."/>
            <person name="Agarwal S."/>
            <person name="Srivastava S."/>
            <person name="Singh M."/>
            <person name="Sahoo L."/>
            <person name="Jayasankar P."/>
            <person name="Meher P.K."/>
            <person name="Koringa P.G."/>
            <person name="Iquebal M.A."/>
            <person name="Das S.P."/>
            <person name="Bit A."/>
            <person name="Patnaik S."/>
            <person name="Patel N."/>
            <person name="Shah T.M."/>
            <person name="Hinsu A."/>
            <person name="Jena J.K."/>
        </authorList>
    </citation>
    <scope>NUCLEOTIDE SEQUENCE</scope>
    <source>
        <strain evidence="1">CIFAMagur01</strain>
        <tissue evidence="1">Testis</tissue>
    </source>
</reference>
<proteinExistence type="predicted"/>
<evidence type="ECO:0000313" key="1">
    <source>
        <dbReference type="EMBL" id="KAF5892179.1"/>
    </source>
</evidence>
<dbReference type="InterPro" id="IPR000068">
    <property type="entry name" value="GPCR_3_Ca_sens_rcpt-rel"/>
</dbReference>
<dbReference type="PANTHER" id="PTHR24061:SF528">
    <property type="entry name" value="C-FAMILY ODORANT RECEPTOR OLFCD2-RELATED"/>
    <property type="match status" value="1"/>
</dbReference>
<feature type="non-terminal residue" evidence="1">
    <location>
        <position position="1"/>
    </location>
</feature>
<keyword evidence="1" id="KW-0675">Receptor</keyword>